<sequence length="205" mass="23663">MTDEICVFFFLCLVNGFAGGKRRKKHHDLFEFKQFEYSAERFGISSFQPLLFSAEFSDISSLYQYQLFSQYPSVQNFLVFPTLKEEGTIIEKIVAYERNTQSIFPEYSEKIRPIREHRQDTPLGYVSQTTLYSRPLSLIIPELFLSIPIPDDIKRKSIARSLQLFGDFDPIFPGLSPLTALTSHKNSVPSETFNWMESRGESGSE</sequence>
<evidence type="ECO:0008006" key="3">
    <source>
        <dbReference type="Google" id="ProtNLM"/>
    </source>
</evidence>
<protein>
    <recommendedName>
        <fullName evidence="3">Maturase K</fullName>
    </recommendedName>
</protein>
<dbReference type="Proteomes" id="UP001054945">
    <property type="component" value="Unassembled WGS sequence"/>
</dbReference>
<dbReference type="EMBL" id="BPLR01008115">
    <property type="protein sequence ID" value="GIY22176.1"/>
    <property type="molecule type" value="Genomic_DNA"/>
</dbReference>
<name>A0AAV4RN07_CAEEX</name>
<reference evidence="1 2" key="1">
    <citation type="submission" date="2021-06" db="EMBL/GenBank/DDBJ databases">
        <title>Caerostris extrusa draft genome.</title>
        <authorList>
            <person name="Kono N."/>
            <person name="Arakawa K."/>
        </authorList>
    </citation>
    <scope>NUCLEOTIDE SEQUENCE [LARGE SCALE GENOMIC DNA]</scope>
</reference>
<evidence type="ECO:0000313" key="2">
    <source>
        <dbReference type="Proteomes" id="UP001054945"/>
    </source>
</evidence>
<dbReference type="AlphaFoldDB" id="A0AAV4RN07"/>
<organism evidence="1 2">
    <name type="scientific">Caerostris extrusa</name>
    <name type="common">Bark spider</name>
    <name type="synonym">Caerostris bankana</name>
    <dbReference type="NCBI Taxonomy" id="172846"/>
    <lineage>
        <taxon>Eukaryota</taxon>
        <taxon>Metazoa</taxon>
        <taxon>Ecdysozoa</taxon>
        <taxon>Arthropoda</taxon>
        <taxon>Chelicerata</taxon>
        <taxon>Arachnida</taxon>
        <taxon>Araneae</taxon>
        <taxon>Araneomorphae</taxon>
        <taxon>Entelegynae</taxon>
        <taxon>Araneoidea</taxon>
        <taxon>Araneidae</taxon>
        <taxon>Caerostris</taxon>
    </lineage>
</organism>
<gene>
    <name evidence="1" type="ORF">CEXT_351341</name>
</gene>
<keyword evidence="2" id="KW-1185">Reference proteome</keyword>
<comment type="caution">
    <text evidence="1">The sequence shown here is derived from an EMBL/GenBank/DDBJ whole genome shotgun (WGS) entry which is preliminary data.</text>
</comment>
<evidence type="ECO:0000313" key="1">
    <source>
        <dbReference type="EMBL" id="GIY22176.1"/>
    </source>
</evidence>
<accession>A0AAV4RN07</accession>
<proteinExistence type="predicted"/>